<dbReference type="Proteomes" id="UP001652338">
    <property type="component" value="Unassembled WGS sequence"/>
</dbReference>
<feature type="transmembrane region" description="Helical" evidence="1">
    <location>
        <begin position="12"/>
        <end position="35"/>
    </location>
</feature>
<keyword evidence="1" id="KW-1133">Transmembrane helix</keyword>
<dbReference type="EMBL" id="JAOQKE010000003">
    <property type="protein sequence ID" value="MCU6724541.1"/>
    <property type="molecule type" value="Genomic_DNA"/>
</dbReference>
<name>A0ABT2SJ47_9FIRM</name>
<evidence type="ECO:0000256" key="1">
    <source>
        <dbReference type="SAM" id="Phobius"/>
    </source>
</evidence>
<keyword evidence="3" id="KW-1185">Reference proteome</keyword>
<dbReference type="PROSITE" id="PS51257">
    <property type="entry name" value="PROKAR_LIPOPROTEIN"/>
    <property type="match status" value="1"/>
</dbReference>
<organism evidence="2 3">
    <name type="scientific">Muricoprocola aceti</name>
    <dbReference type="NCBI Taxonomy" id="2981772"/>
    <lineage>
        <taxon>Bacteria</taxon>
        <taxon>Bacillati</taxon>
        <taxon>Bacillota</taxon>
        <taxon>Clostridia</taxon>
        <taxon>Lachnospirales</taxon>
        <taxon>Lachnospiraceae</taxon>
        <taxon>Muricoprocola</taxon>
    </lineage>
</organism>
<evidence type="ECO:0000313" key="2">
    <source>
        <dbReference type="EMBL" id="MCU6724541.1"/>
    </source>
</evidence>
<protein>
    <submittedName>
        <fullName evidence="2">Uncharacterized protein</fullName>
    </submittedName>
</protein>
<reference evidence="2 3" key="1">
    <citation type="journal article" date="2021" name="ISME Commun">
        <title>Automated analysis of genomic sequences facilitates high-throughput and comprehensive description of bacteria.</title>
        <authorList>
            <person name="Hitch T.C.A."/>
        </authorList>
    </citation>
    <scope>NUCLEOTIDE SEQUENCE [LARGE SCALE GENOMIC DNA]</scope>
    <source>
        <strain evidence="2 3">Sanger_29</strain>
    </source>
</reference>
<evidence type="ECO:0000313" key="3">
    <source>
        <dbReference type="Proteomes" id="UP001652338"/>
    </source>
</evidence>
<keyword evidence="1" id="KW-0812">Transmembrane</keyword>
<accession>A0ABT2SJ47</accession>
<gene>
    <name evidence="2" type="ORF">OCV47_04060</name>
</gene>
<dbReference type="RefSeq" id="WP_262653966.1">
    <property type="nucleotide sequence ID" value="NZ_JAOQKE010000003.1"/>
</dbReference>
<comment type="caution">
    <text evidence="2">The sequence shown here is derived from an EMBL/GenBank/DDBJ whole genome shotgun (WGS) entry which is preliminary data.</text>
</comment>
<sequence length="137" mass="14939">MKKIKTFGSGLFLLELMISIAFFAIAAAGCVQIFARAHSLSGQAERLDQAVSIAQSLTEENSGQNAESKTWYYDDQGVTCEETKAVYQAKVAVQTQDQMRQIQVTVEDGISKTVLYRLETAVYCPGEADTRAGGSDE</sequence>
<proteinExistence type="predicted"/>
<keyword evidence="1" id="KW-0472">Membrane</keyword>